<feature type="transmembrane region" description="Helical" evidence="6">
    <location>
        <begin position="51"/>
        <end position="73"/>
    </location>
</feature>
<dbReference type="RefSeq" id="WP_107953464.1">
    <property type="nucleotide sequence ID" value="NZ_QAYE01000003.1"/>
</dbReference>
<evidence type="ECO:0000313" key="8">
    <source>
        <dbReference type="Proteomes" id="UP000244013"/>
    </source>
</evidence>
<gene>
    <name evidence="7" type="ORF">C8J25_1038</name>
</gene>
<evidence type="ECO:0000256" key="1">
    <source>
        <dbReference type="ARBA" id="ARBA00004651"/>
    </source>
</evidence>
<keyword evidence="5 6" id="KW-0472">Membrane</keyword>
<evidence type="ECO:0000256" key="6">
    <source>
        <dbReference type="SAM" id="Phobius"/>
    </source>
</evidence>
<dbReference type="GeneID" id="91005378"/>
<evidence type="ECO:0000256" key="2">
    <source>
        <dbReference type="ARBA" id="ARBA00022475"/>
    </source>
</evidence>
<dbReference type="EMBL" id="QAYE01000003">
    <property type="protein sequence ID" value="PTW47293.1"/>
    <property type="molecule type" value="Genomic_DNA"/>
</dbReference>
<feature type="transmembrane region" description="Helical" evidence="6">
    <location>
        <begin position="253"/>
        <end position="275"/>
    </location>
</feature>
<dbReference type="PANTHER" id="PTHR39087">
    <property type="entry name" value="UPF0104 MEMBRANE PROTEIN MJ1595"/>
    <property type="match status" value="1"/>
</dbReference>
<organism evidence="7 8">
    <name type="scientific">Sphingomonas faeni</name>
    <dbReference type="NCBI Taxonomy" id="185950"/>
    <lineage>
        <taxon>Bacteria</taxon>
        <taxon>Pseudomonadati</taxon>
        <taxon>Pseudomonadota</taxon>
        <taxon>Alphaproteobacteria</taxon>
        <taxon>Sphingomonadales</taxon>
        <taxon>Sphingomonadaceae</taxon>
        <taxon>Sphingomonas</taxon>
    </lineage>
</organism>
<comment type="subcellular location">
    <subcellularLocation>
        <location evidence="1">Cell membrane</location>
        <topology evidence="1">Multi-pass membrane protein</topology>
    </subcellularLocation>
</comment>
<proteinExistence type="predicted"/>
<feature type="transmembrane region" description="Helical" evidence="6">
    <location>
        <begin position="13"/>
        <end position="31"/>
    </location>
</feature>
<feature type="transmembrane region" description="Helical" evidence="6">
    <location>
        <begin position="123"/>
        <end position="151"/>
    </location>
</feature>
<dbReference type="Pfam" id="PF03706">
    <property type="entry name" value="LPG_synthase_TM"/>
    <property type="match status" value="1"/>
</dbReference>
<evidence type="ECO:0000256" key="4">
    <source>
        <dbReference type="ARBA" id="ARBA00022989"/>
    </source>
</evidence>
<evidence type="ECO:0000256" key="3">
    <source>
        <dbReference type="ARBA" id="ARBA00022692"/>
    </source>
</evidence>
<name>A0A2T5U703_9SPHN</name>
<reference evidence="7 8" key="1">
    <citation type="submission" date="2018-04" db="EMBL/GenBank/DDBJ databases">
        <title>Genomic Encyclopedia of Type Strains, Phase III (KMG-III): the genomes of soil and plant-associated and newly described type strains.</title>
        <authorList>
            <person name="Whitman W."/>
        </authorList>
    </citation>
    <scope>NUCLEOTIDE SEQUENCE [LARGE SCALE GENOMIC DNA]</scope>
    <source>
        <strain evidence="7 8">MA-olki</strain>
    </source>
</reference>
<keyword evidence="4 6" id="KW-1133">Transmembrane helix</keyword>
<comment type="caution">
    <text evidence="7">The sequence shown here is derived from an EMBL/GenBank/DDBJ whole genome shotgun (WGS) entry which is preliminary data.</text>
</comment>
<accession>A0A2T5U703</accession>
<dbReference type="NCBIfam" id="TIGR00374">
    <property type="entry name" value="flippase-like domain"/>
    <property type="match status" value="1"/>
</dbReference>
<dbReference type="OrthoDB" id="9814270at2"/>
<feature type="transmembrane region" description="Helical" evidence="6">
    <location>
        <begin position="295"/>
        <end position="318"/>
    </location>
</feature>
<feature type="transmembrane region" description="Helical" evidence="6">
    <location>
        <begin position="157"/>
        <end position="180"/>
    </location>
</feature>
<evidence type="ECO:0000256" key="5">
    <source>
        <dbReference type="ARBA" id="ARBA00023136"/>
    </source>
</evidence>
<feature type="transmembrane region" description="Helical" evidence="6">
    <location>
        <begin position="219"/>
        <end position="246"/>
    </location>
</feature>
<protein>
    <submittedName>
        <fullName evidence="7">Uncharacterized protein (TIRG00374 family)</fullName>
    </submittedName>
</protein>
<dbReference type="Proteomes" id="UP000244013">
    <property type="component" value="Unassembled WGS sequence"/>
</dbReference>
<dbReference type="InterPro" id="IPR022791">
    <property type="entry name" value="L-PG_synthase/AglD"/>
</dbReference>
<evidence type="ECO:0000313" key="7">
    <source>
        <dbReference type="EMBL" id="PTW47293.1"/>
    </source>
</evidence>
<keyword evidence="3 6" id="KW-0812">Transmembrane</keyword>
<keyword evidence="2" id="KW-1003">Cell membrane</keyword>
<dbReference type="AlphaFoldDB" id="A0A2T5U703"/>
<dbReference type="PANTHER" id="PTHR39087:SF2">
    <property type="entry name" value="UPF0104 MEMBRANE PROTEIN MJ1595"/>
    <property type="match status" value="1"/>
</dbReference>
<sequence>MSLASLWRGVLRHIGWVLGLAVIAIVVGAVLRIGDLHAFATMLEDAHPGWLMVALGLQATTYASVAAGWKIVLGQTDTPQPLRRLYLIAVGKLFADQVIPVAGMGGNMFLVDQLTALGAKRGNAVATLLVAMIGFYTVYGICALTMLAVLWTKGLASVWIAGFVLVFLIAATAIPGLALWIRRRGRRPVSSMLARFASIRALVAIVGEAPKRLLVDRRLIVRVAAVNGLVFLADAASLMVCFLALGQPVAFPVAFVAVMTASMIATLGPIPLGLGTFEAGATGMLALMGVSVEEALAATLLLRVFTLWLPLIPGFVLIRGALRTKAALQRA</sequence>
<dbReference type="GO" id="GO:0005886">
    <property type="term" value="C:plasma membrane"/>
    <property type="evidence" value="ECO:0007669"/>
    <property type="project" value="UniProtKB-SubCell"/>
</dbReference>
<feature type="transmembrane region" description="Helical" evidence="6">
    <location>
        <begin position="192"/>
        <end position="207"/>
    </location>
</feature>